<dbReference type="Proteomes" id="UP000235371">
    <property type="component" value="Unassembled WGS sequence"/>
</dbReference>
<gene>
    <name evidence="1" type="ORF">K444DRAFT_335669</name>
</gene>
<dbReference type="PANTHER" id="PTHR39596">
    <property type="match status" value="1"/>
</dbReference>
<dbReference type="PANTHER" id="PTHR39596:SF2">
    <property type="entry name" value="HET DOMAIN PROTEIN (AFU_ORTHOLOGUE AFUA_1G17550)-RELATED"/>
    <property type="match status" value="1"/>
</dbReference>
<dbReference type="STRING" id="1095630.A0A2J6TK50"/>
<accession>A0A2J6TK50</accession>
<evidence type="ECO:0000313" key="2">
    <source>
        <dbReference type="Proteomes" id="UP000235371"/>
    </source>
</evidence>
<reference evidence="1 2" key="1">
    <citation type="submission" date="2016-04" db="EMBL/GenBank/DDBJ databases">
        <title>A degradative enzymes factory behind the ericoid mycorrhizal symbiosis.</title>
        <authorList>
            <consortium name="DOE Joint Genome Institute"/>
            <person name="Martino E."/>
            <person name="Morin E."/>
            <person name="Grelet G."/>
            <person name="Kuo A."/>
            <person name="Kohler A."/>
            <person name="Daghino S."/>
            <person name="Barry K."/>
            <person name="Choi C."/>
            <person name="Cichocki N."/>
            <person name="Clum A."/>
            <person name="Copeland A."/>
            <person name="Hainaut M."/>
            <person name="Haridas S."/>
            <person name="Labutti K."/>
            <person name="Lindquist E."/>
            <person name="Lipzen A."/>
            <person name="Khouja H.-R."/>
            <person name="Murat C."/>
            <person name="Ohm R."/>
            <person name="Olson A."/>
            <person name="Spatafora J."/>
            <person name="Veneault-Fourrey C."/>
            <person name="Henrissat B."/>
            <person name="Grigoriev I."/>
            <person name="Martin F."/>
            <person name="Perotto S."/>
        </authorList>
    </citation>
    <scope>NUCLEOTIDE SEQUENCE [LARGE SCALE GENOMIC DNA]</scope>
    <source>
        <strain evidence="1 2">E</strain>
    </source>
</reference>
<dbReference type="InParanoid" id="A0A2J6TK50"/>
<keyword evidence="2" id="KW-1185">Reference proteome</keyword>
<dbReference type="GeneID" id="36580065"/>
<dbReference type="RefSeq" id="XP_024740298.1">
    <property type="nucleotide sequence ID" value="XM_024871983.1"/>
</dbReference>
<name>A0A2J6TK50_9HELO</name>
<organism evidence="1 2">
    <name type="scientific">Hyaloscypha bicolor E</name>
    <dbReference type="NCBI Taxonomy" id="1095630"/>
    <lineage>
        <taxon>Eukaryota</taxon>
        <taxon>Fungi</taxon>
        <taxon>Dikarya</taxon>
        <taxon>Ascomycota</taxon>
        <taxon>Pezizomycotina</taxon>
        <taxon>Leotiomycetes</taxon>
        <taxon>Helotiales</taxon>
        <taxon>Hyaloscyphaceae</taxon>
        <taxon>Hyaloscypha</taxon>
        <taxon>Hyaloscypha bicolor</taxon>
    </lineage>
</organism>
<proteinExistence type="predicted"/>
<protein>
    <recommendedName>
        <fullName evidence="3">Heterokaryon incompatibility domain-containing protein</fullName>
    </recommendedName>
</protein>
<sequence length="510" mass="57572">MSSYDISALRAALNAGSSSRRPRVKNNEAIKKILDQWNIPDGIADTVSKNELCYWEQSEVHQVFAKLDTTPAGIKRGLRSFEDDISKSQIPLPDADLLKPDVKLMLQSVEKRAALCVNEAGEFSLRDNDYVAMSHVWIEGVGADLDNRGLPRRLIKSIFSRIRSLNTEWIWLDSLAIPGGVEALTLHEEELKVSLINCLADVYRKAKAVVILDALVLRLRSVDPADVGVILRCGAWMTRMWTYQEIKLTEHALVVTKEGPVSWKEMVTTLQERAERDSGEVQIPPHDKYSCLHLTFGRLQNHRKLGVSLPDLALGCGYRNAGCHLDHARALFPTMGLTWKMNYDIAEAMKQVYLSQKEHATRLVLYHGPPRHFWPGWAPATFSDLKDVVVLEESAWMRRGLKRRWFTSKVRRIIPSKPGALILATENLDGSESLNGCYISKHENPKSITEFENSVSEGTAYLLSDDPLIPKKPFAIVGLLVEQFKEAKDMEAWNQIHGFFCTRTLCLTIV</sequence>
<dbReference type="EMBL" id="KZ613782">
    <property type="protein sequence ID" value="PMD63394.1"/>
    <property type="molecule type" value="Genomic_DNA"/>
</dbReference>
<dbReference type="AlphaFoldDB" id="A0A2J6TK50"/>
<evidence type="ECO:0008006" key="3">
    <source>
        <dbReference type="Google" id="ProtNLM"/>
    </source>
</evidence>
<dbReference type="OrthoDB" id="2426273at2759"/>
<evidence type="ECO:0000313" key="1">
    <source>
        <dbReference type="EMBL" id="PMD63394.1"/>
    </source>
</evidence>